<gene>
    <name evidence="4" type="primary">csf1b</name>
</gene>
<accession>A0A6J2W6Q6</accession>
<keyword evidence="3" id="KW-1185">Reference proteome</keyword>
<dbReference type="FunFam" id="1.20.1250.10:FF:000056">
    <property type="entry name" value="Colony-stimulating factor 1b (macrophage)"/>
    <property type="match status" value="1"/>
</dbReference>
<keyword evidence="2" id="KW-1133">Transmembrane helix</keyword>
<dbReference type="OrthoDB" id="8593133at2759"/>
<organism evidence="3 4">
    <name type="scientific">Chanos chanos</name>
    <name type="common">Milkfish</name>
    <name type="synonym">Mugil chanos</name>
    <dbReference type="NCBI Taxonomy" id="29144"/>
    <lineage>
        <taxon>Eukaryota</taxon>
        <taxon>Metazoa</taxon>
        <taxon>Chordata</taxon>
        <taxon>Craniata</taxon>
        <taxon>Vertebrata</taxon>
        <taxon>Euteleostomi</taxon>
        <taxon>Actinopterygii</taxon>
        <taxon>Neopterygii</taxon>
        <taxon>Teleostei</taxon>
        <taxon>Ostariophysi</taxon>
        <taxon>Gonorynchiformes</taxon>
        <taxon>Chanidae</taxon>
        <taxon>Chanos</taxon>
    </lineage>
</organism>
<protein>
    <submittedName>
        <fullName evidence="4">Macrophage colony-stimulating factor 1b</fullName>
    </submittedName>
</protein>
<dbReference type="SUPFAM" id="SSF47266">
    <property type="entry name" value="4-helical cytokines"/>
    <property type="match status" value="1"/>
</dbReference>
<name>A0A6J2W6Q6_CHACN</name>
<dbReference type="Proteomes" id="UP000504632">
    <property type="component" value="Chromosome 9"/>
</dbReference>
<reference evidence="4" key="1">
    <citation type="submission" date="2025-08" db="UniProtKB">
        <authorList>
            <consortium name="RefSeq"/>
        </authorList>
    </citation>
    <scope>IDENTIFICATION</scope>
</reference>
<evidence type="ECO:0000313" key="4">
    <source>
        <dbReference type="RefSeq" id="XP_030641120.1"/>
    </source>
</evidence>
<dbReference type="GO" id="GO:0005615">
    <property type="term" value="C:extracellular space"/>
    <property type="evidence" value="ECO:0007669"/>
    <property type="project" value="TreeGrafter"/>
</dbReference>
<proteinExistence type="predicted"/>
<dbReference type="RefSeq" id="XP_030641120.1">
    <property type="nucleotide sequence ID" value="XM_030785260.1"/>
</dbReference>
<evidence type="ECO:0000313" key="3">
    <source>
        <dbReference type="Proteomes" id="UP000504632"/>
    </source>
</evidence>
<dbReference type="Gene3D" id="1.20.1250.10">
    <property type="match status" value="1"/>
</dbReference>
<dbReference type="PANTHER" id="PTHR10058">
    <property type="entry name" value="MACROPHAGE COLONY STIMULATING FACTOR"/>
    <property type="match status" value="1"/>
</dbReference>
<evidence type="ECO:0000256" key="1">
    <source>
        <dbReference type="SAM" id="MobiDB-lite"/>
    </source>
</evidence>
<keyword evidence="2" id="KW-0472">Membrane</keyword>
<dbReference type="GO" id="GO:0005125">
    <property type="term" value="F:cytokine activity"/>
    <property type="evidence" value="ECO:0007669"/>
    <property type="project" value="InterPro"/>
</dbReference>
<dbReference type="FunCoup" id="A0A6J2W6Q6">
    <property type="interactions" value="117"/>
</dbReference>
<feature type="compositionally biased region" description="Polar residues" evidence="1">
    <location>
        <begin position="149"/>
        <end position="165"/>
    </location>
</feature>
<dbReference type="InterPro" id="IPR009079">
    <property type="entry name" value="4_helix_cytokine-like_core"/>
</dbReference>
<dbReference type="PANTHER" id="PTHR10058:SF0">
    <property type="entry name" value="MACROPHAGE COLONY-STIMULATING FACTOR 1"/>
    <property type="match status" value="1"/>
</dbReference>
<dbReference type="InterPro" id="IPR008001">
    <property type="entry name" value="MCSF-1"/>
</dbReference>
<keyword evidence="2" id="KW-0812">Transmembrane</keyword>
<dbReference type="GeneID" id="115821434"/>
<feature type="transmembrane region" description="Helical" evidence="2">
    <location>
        <begin position="182"/>
        <end position="206"/>
    </location>
</feature>
<dbReference type="Pfam" id="PF05337">
    <property type="entry name" value="CSF-1"/>
    <property type="match status" value="1"/>
</dbReference>
<dbReference type="GO" id="GO:0008083">
    <property type="term" value="F:growth factor activity"/>
    <property type="evidence" value="ECO:0007669"/>
    <property type="project" value="InterPro"/>
</dbReference>
<dbReference type="AlphaFoldDB" id="A0A6J2W6Q6"/>
<feature type="region of interest" description="Disordered" evidence="1">
    <location>
        <begin position="148"/>
        <end position="167"/>
    </location>
</feature>
<dbReference type="InParanoid" id="A0A6J2W6Q6"/>
<dbReference type="GO" id="GO:0016020">
    <property type="term" value="C:membrane"/>
    <property type="evidence" value="ECO:0007669"/>
    <property type="project" value="InterPro"/>
</dbReference>
<dbReference type="CTD" id="790931"/>
<evidence type="ECO:0000256" key="2">
    <source>
        <dbReference type="SAM" id="Phobius"/>
    </source>
</evidence>
<sequence length="210" mass="23755">MMDIPGPCKHSVTKDHLLQIRHLISNQLQKGCSITYAFIERRNLSDVCYVKAALPHVLELLQVQFQYARGSDSALMVLSLQRLILNIYSQHCVPDLNEELEEDPVAFERQYVSSPVRALRRVEEVLSLYLQLITQTHTPLDWNCEKEYSSQTPGVPTHRPSSTEQAAGLLGQDPQRAPSEKAYRLGLIILAVCGALFLIIIVLCFLERKA</sequence>